<dbReference type="RefSeq" id="WP_344202083.1">
    <property type="nucleotide sequence ID" value="NZ_BAAAME010000004.1"/>
</dbReference>
<protein>
    <recommendedName>
        <fullName evidence="5">PsbP C-terminal domain-containing protein</fullName>
    </recommendedName>
</protein>
<comment type="caution">
    <text evidence="3">The sequence shown here is derived from an EMBL/GenBank/DDBJ whole genome shotgun (WGS) entry which is preliminary data.</text>
</comment>
<keyword evidence="4" id="KW-1185">Reference proteome</keyword>
<evidence type="ECO:0000256" key="1">
    <source>
        <dbReference type="SAM" id="MobiDB-lite"/>
    </source>
</evidence>
<dbReference type="PROSITE" id="PS51257">
    <property type="entry name" value="PROKAR_LIPOPROTEIN"/>
    <property type="match status" value="1"/>
</dbReference>
<reference evidence="4" key="1">
    <citation type="journal article" date="2019" name="Int. J. Syst. Evol. Microbiol.">
        <title>The Global Catalogue of Microorganisms (GCM) 10K type strain sequencing project: providing services to taxonomists for standard genome sequencing and annotation.</title>
        <authorList>
            <consortium name="The Broad Institute Genomics Platform"/>
            <consortium name="The Broad Institute Genome Sequencing Center for Infectious Disease"/>
            <person name="Wu L."/>
            <person name="Ma J."/>
        </authorList>
    </citation>
    <scope>NUCLEOTIDE SEQUENCE [LARGE SCALE GENOMIC DNA]</scope>
    <source>
        <strain evidence="4">JCM 13518</strain>
    </source>
</reference>
<evidence type="ECO:0000313" key="3">
    <source>
        <dbReference type="EMBL" id="GAA1743936.1"/>
    </source>
</evidence>
<name>A0ABP4W0A3_9ACTN</name>
<gene>
    <name evidence="3" type="ORF">GCM10009710_24910</name>
</gene>
<evidence type="ECO:0000313" key="4">
    <source>
        <dbReference type="Proteomes" id="UP001501057"/>
    </source>
</evidence>
<feature type="signal peptide" evidence="2">
    <location>
        <begin position="1"/>
        <end position="21"/>
    </location>
</feature>
<dbReference type="Gene3D" id="3.40.1000.10">
    <property type="entry name" value="Mog1/PsbP, alpha/beta/alpha sandwich"/>
    <property type="match status" value="1"/>
</dbReference>
<organism evidence="3 4">
    <name type="scientific">Aeromicrobium alkaliterrae</name>
    <dbReference type="NCBI Taxonomy" id="302168"/>
    <lineage>
        <taxon>Bacteria</taxon>
        <taxon>Bacillati</taxon>
        <taxon>Actinomycetota</taxon>
        <taxon>Actinomycetes</taxon>
        <taxon>Propionibacteriales</taxon>
        <taxon>Nocardioidaceae</taxon>
        <taxon>Aeromicrobium</taxon>
    </lineage>
</organism>
<dbReference type="EMBL" id="BAAAME010000004">
    <property type="protein sequence ID" value="GAA1743936.1"/>
    <property type="molecule type" value="Genomic_DNA"/>
</dbReference>
<dbReference type="Proteomes" id="UP001501057">
    <property type="component" value="Unassembled WGS sequence"/>
</dbReference>
<evidence type="ECO:0000256" key="2">
    <source>
        <dbReference type="SAM" id="SignalP"/>
    </source>
</evidence>
<feature type="region of interest" description="Disordered" evidence="1">
    <location>
        <begin position="24"/>
        <end position="55"/>
    </location>
</feature>
<evidence type="ECO:0008006" key="5">
    <source>
        <dbReference type="Google" id="ProtNLM"/>
    </source>
</evidence>
<proteinExistence type="predicted"/>
<feature type="chain" id="PRO_5046729473" description="PsbP C-terminal domain-containing protein" evidence="2">
    <location>
        <begin position="22"/>
        <end position="196"/>
    </location>
</feature>
<keyword evidence="2" id="KW-0732">Signal</keyword>
<sequence>MSQRRLLVLPTLLMAALLVGCGSDDSGGGGSSSNERGSTRTATPDVEEDEEDRVGTDDYTFVLPDGWAETSTSGTAADVAFVSGEAVDGFRTNVNIIQDTGPEMSVREFETQAIERLESEGFTGVAADDPYEVDGVESPVVRADVVSQGVTYQTRQYYAQYDGSYYIITFSFAPSASEYETKDVSQDVIDTWRWES</sequence>
<accession>A0ABP4W0A3</accession>